<evidence type="ECO:0000256" key="3">
    <source>
        <dbReference type="PROSITE-ProRule" id="PRU00176"/>
    </source>
</evidence>
<dbReference type="InterPro" id="IPR000504">
    <property type="entry name" value="RRM_dom"/>
</dbReference>
<feature type="compositionally biased region" description="Low complexity" evidence="4">
    <location>
        <begin position="376"/>
        <end position="389"/>
    </location>
</feature>
<feature type="region of interest" description="Disordered" evidence="4">
    <location>
        <begin position="366"/>
        <end position="416"/>
    </location>
</feature>
<reference evidence="6" key="3">
    <citation type="submission" date="2025-09" db="UniProtKB">
        <authorList>
            <consortium name="Ensembl"/>
        </authorList>
    </citation>
    <scope>IDENTIFICATION</scope>
</reference>
<dbReference type="AlphaFoldDB" id="A0A8C7S161"/>
<feature type="compositionally biased region" description="Basic and acidic residues" evidence="4">
    <location>
        <begin position="276"/>
        <end position="291"/>
    </location>
</feature>
<feature type="region of interest" description="Disordered" evidence="4">
    <location>
        <begin position="252"/>
        <end position="295"/>
    </location>
</feature>
<dbReference type="GO" id="GO:0005737">
    <property type="term" value="C:cytoplasm"/>
    <property type="evidence" value="ECO:0007669"/>
    <property type="project" value="TreeGrafter"/>
</dbReference>
<dbReference type="PANTHER" id="PTHR13017:SF0">
    <property type="entry name" value="METHENYLTETRAHYDROFOLATE SYNTHASE DOMAIN-CONTAINING PROTEIN"/>
    <property type="match status" value="1"/>
</dbReference>
<dbReference type="FunFam" id="3.40.50.10420:FF:000001">
    <property type="entry name" value="Methenyltetrahydrofolate synthase domain-containing protein"/>
    <property type="match status" value="1"/>
</dbReference>
<dbReference type="SUPFAM" id="SSF54928">
    <property type="entry name" value="RNA-binding domain, RBD"/>
    <property type="match status" value="1"/>
</dbReference>
<dbReference type="SUPFAM" id="SSF100950">
    <property type="entry name" value="NagB/RpiA/CoA transferase-like"/>
    <property type="match status" value="1"/>
</dbReference>
<dbReference type="InterPro" id="IPR024185">
    <property type="entry name" value="FTHF_cligase-like_sf"/>
</dbReference>
<dbReference type="PANTHER" id="PTHR13017">
    <property type="entry name" value="5-FORMYLTETRAHYDROFOLATE CYCLO-LIGASE-RELATED"/>
    <property type="match status" value="1"/>
</dbReference>
<feature type="compositionally biased region" description="Basic and acidic residues" evidence="4">
    <location>
        <begin position="392"/>
        <end position="416"/>
    </location>
</feature>
<name>A0A8C7S161_ONCMY</name>
<dbReference type="InterPro" id="IPR035979">
    <property type="entry name" value="RBD_domain_sf"/>
</dbReference>
<evidence type="ECO:0000256" key="1">
    <source>
        <dbReference type="ARBA" id="ARBA00015518"/>
    </source>
</evidence>
<dbReference type="Gene3D" id="3.30.70.330">
    <property type="match status" value="1"/>
</dbReference>
<dbReference type="Gene3D" id="3.40.50.10420">
    <property type="entry name" value="NagB/RpiA/CoA transferase-like"/>
    <property type="match status" value="1"/>
</dbReference>
<keyword evidence="2 3" id="KW-0694">RNA-binding</keyword>
<protein>
    <recommendedName>
        <fullName evidence="1">Methenyltetrahydrofolate synthase domain-containing protein</fullName>
    </recommendedName>
</protein>
<sequence length="416" mass="46149">MEAVITINPGATKWDIREKVWDYIEAKNLANFPRPVHNRIPNFKGAHTACAKVSELQVFSETDEVKVDPDKPLEGARLAVLQARKTLLVPTPRLRTGLFNKIVPPEGASKEELRVCSTSQGVKEFSVPVGLDSNVQVDLLVVGSVAVSEKGYRIGKGEGFADMEYAMMLCMGAVTESTVVVTIVHDCQVVDIPEDLIESHDITVDYILTPTRVIKTDCQRPKPQGIIWTKLNAEMLEKIPVLKKLRALEEEQGKDVTLGTHPPPQPRERARRAPRRDREPRSEGDRPRREPPLTVTTVYLGGIPAGLRVSELKTALREREAAPIRLTWQGAQHRAFLDYLDPQAADQALAALEGLSLNGHDLQAELAKSQRGGRRPGPSNRRPRPNTGPKNTARESRESTSEPEADSPKQELNHNE</sequence>
<dbReference type="Proteomes" id="UP000694395">
    <property type="component" value="Chromosome 6"/>
</dbReference>
<proteinExistence type="predicted"/>
<evidence type="ECO:0000256" key="2">
    <source>
        <dbReference type="ARBA" id="ARBA00022884"/>
    </source>
</evidence>
<reference evidence="6" key="2">
    <citation type="submission" date="2025-08" db="UniProtKB">
        <authorList>
            <consortium name="Ensembl"/>
        </authorList>
    </citation>
    <scope>IDENTIFICATION</scope>
</reference>
<dbReference type="InterPro" id="IPR037171">
    <property type="entry name" value="NagB/RpiA_transferase-like"/>
</dbReference>
<accession>A0A8C7S161</accession>
<dbReference type="Ensembl" id="ENSOMYT00000064755.2">
    <property type="protein sequence ID" value="ENSOMYP00000059478.2"/>
    <property type="gene ID" value="ENSOMYG00000027461.2"/>
</dbReference>
<evidence type="ECO:0000313" key="6">
    <source>
        <dbReference type="Ensembl" id="ENSOMYP00000059478.2"/>
    </source>
</evidence>
<feature type="domain" description="RRM" evidence="5">
    <location>
        <begin position="296"/>
        <end position="369"/>
    </location>
</feature>
<evidence type="ECO:0000256" key="4">
    <source>
        <dbReference type="SAM" id="MobiDB-lite"/>
    </source>
</evidence>
<dbReference type="GO" id="GO:0003723">
    <property type="term" value="F:RNA binding"/>
    <property type="evidence" value="ECO:0007669"/>
    <property type="project" value="UniProtKB-UniRule"/>
</dbReference>
<dbReference type="GeneTree" id="ENSGT00390000011730"/>
<keyword evidence="7" id="KW-1185">Reference proteome</keyword>
<gene>
    <name evidence="6" type="primary">LOC110526477</name>
</gene>
<evidence type="ECO:0000259" key="5">
    <source>
        <dbReference type="PROSITE" id="PS50102"/>
    </source>
</evidence>
<reference evidence="6" key="1">
    <citation type="submission" date="2020-07" db="EMBL/GenBank/DDBJ databases">
        <title>A long reads based de novo assembly of the rainbow trout Arlee double haploid line genome.</title>
        <authorList>
            <person name="Gao G."/>
            <person name="Palti Y."/>
        </authorList>
    </citation>
    <scope>NUCLEOTIDE SEQUENCE [LARGE SCALE GENOMIC DNA]</scope>
</reference>
<organism evidence="6 7">
    <name type="scientific">Oncorhynchus mykiss</name>
    <name type="common">Rainbow trout</name>
    <name type="synonym">Salmo gairdneri</name>
    <dbReference type="NCBI Taxonomy" id="8022"/>
    <lineage>
        <taxon>Eukaryota</taxon>
        <taxon>Metazoa</taxon>
        <taxon>Chordata</taxon>
        <taxon>Craniata</taxon>
        <taxon>Vertebrata</taxon>
        <taxon>Euteleostomi</taxon>
        <taxon>Actinopterygii</taxon>
        <taxon>Neopterygii</taxon>
        <taxon>Teleostei</taxon>
        <taxon>Protacanthopterygii</taxon>
        <taxon>Salmoniformes</taxon>
        <taxon>Salmonidae</taxon>
        <taxon>Salmoninae</taxon>
        <taxon>Oncorhynchus</taxon>
    </lineage>
</organism>
<dbReference type="PROSITE" id="PS50102">
    <property type="entry name" value="RRM"/>
    <property type="match status" value="1"/>
</dbReference>
<evidence type="ECO:0000313" key="7">
    <source>
        <dbReference type="Proteomes" id="UP000694395"/>
    </source>
</evidence>
<dbReference type="Pfam" id="PF01812">
    <property type="entry name" value="5-FTHF_cyc-lig"/>
    <property type="match status" value="1"/>
</dbReference>
<dbReference type="InterPro" id="IPR002698">
    <property type="entry name" value="FTHF_cligase"/>
</dbReference>
<dbReference type="InterPro" id="IPR012677">
    <property type="entry name" value="Nucleotide-bd_a/b_plait_sf"/>
</dbReference>